<dbReference type="GeneID" id="26633318"/>
<accession>A0A0K2D053</accession>
<protein>
    <submittedName>
        <fullName evidence="2">Uncharacterized protein</fullName>
    </submittedName>
</protein>
<reference evidence="2 3" key="1">
    <citation type="journal article" date="2015" name="Genome Announc.">
        <title>Complete Genome Sequence of Bacillus cereus Group Phage TsarBomba.</title>
        <authorList>
            <person name="Erill I."/>
            <person name="Caruso S.M."/>
        </authorList>
    </citation>
    <scope>NUCLEOTIDE SEQUENCE [LARGE SCALE GENOMIC DNA]</scope>
</reference>
<name>A0A0K2D053_9CAUD</name>
<gene>
    <name evidence="2" type="ORF">TSARBOMBA_238</name>
</gene>
<evidence type="ECO:0000256" key="1">
    <source>
        <dbReference type="SAM" id="Phobius"/>
    </source>
</evidence>
<dbReference type="OrthoDB" id="36083at10239"/>
<evidence type="ECO:0000313" key="3">
    <source>
        <dbReference type="Proteomes" id="UP000204602"/>
    </source>
</evidence>
<proteinExistence type="predicted"/>
<organism evidence="2 3">
    <name type="scientific">Bacillus phage TsarBomba</name>
    <dbReference type="NCBI Taxonomy" id="1690456"/>
    <lineage>
        <taxon>Viruses</taxon>
        <taxon>Duplodnaviria</taxon>
        <taxon>Heunggongvirae</taxon>
        <taxon>Uroviricota</taxon>
        <taxon>Caudoviricetes</taxon>
        <taxon>Herelleviridae</taxon>
        <taxon>Bastillevirinae</taxon>
        <taxon>Tsarbombavirus</taxon>
        <taxon>Tsarbombavirus tsarbomba</taxon>
    </lineage>
</organism>
<dbReference type="KEGG" id="vg:26633318"/>
<dbReference type="RefSeq" id="YP_009207053.1">
    <property type="nucleotide sequence ID" value="NC_028890.1"/>
</dbReference>
<dbReference type="EMBL" id="KT224359">
    <property type="protein sequence ID" value="ALA13108.1"/>
    <property type="molecule type" value="Genomic_DNA"/>
</dbReference>
<feature type="transmembrane region" description="Helical" evidence="1">
    <location>
        <begin position="43"/>
        <end position="64"/>
    </location>
</feature>
<dbReference type="Proteomes" id="UP000204602">
    <property type="component" value="Segment"/>
</dbReference>
<keyword evidence="1" id="KW-1133">Transmembrane helix</keyword>
<feature type="transmembrane region" description="Helical" evidence="1">
    <location>
        <begin position="7"/>
        <end position="31"/>
    </location>
</feature>
<keyword evidence="3" id="KW-1185">Reference proteome</keyword>
<evidence type="ECO:0000313" key="2">
    <source>
        <dbReference type="EMBL" id="ALA13108.1"/>
    </source>
</evidence>
<keyword evidence="1" id="KW-0812">Transmembrane</keyword>
<keyword evidence="1" id="KW-0472">Membrane</keyword>
<sequence>MKNISSGYILSFLGIWVMVIFISSMGLNLLLTNLKWEVYTTMPGTVALVILPWVVGTVLTYIVVRELKEEQNEQKGKKKSGL</sequence>